<feature type="domain" description="Threonyl/alanyl tRNA synthetase SAD" evidence="4">
    <location>
        <begin position="668"/>
        <end position="712"/>
    </location>
</feature>
<proteinExistence type="predicted"/>
<evidence type="ECO:0000313" key="6">
    <source>
        <dbReference type="Proteomes" id="UP000027442"/>
    </source>
</evidence>
<dbReference type="SUPFAM" id="SSF51445">
    <property type="entry name" value="(Trans)glycosidases"/>
    <property type="match status" value="1"/>
</dbReference>
<dbReference type="Gene3D" id="3.20.20.80">
    <property type="entry name" value="Glycosidases"/>
    <property type="match status" value="2"/>
</dbReference>
<dbReference type="GO" id="GO:0004556">
    <property type="term" value="F:alpha-amylase activity"/>
    <property type="evidence" value="ECO:0007669"/>
    <property type="project" value="TreeGrafter"/>
</dbReference>
<protein>
    <submittedName>
        <fullName evidence="5">Alpha amylase, catalytic domain protein</fullName>
    </submittedName>
</protein>
<keyword evidence="1" id="KW-0479">Metal-binding</keyword>
<dbReference type="PANTHER" id="PTHR10357">
    <property type="entry name" value="ALPHA-AMYLASE FAMILY MEMBER"/>
    <property type="match status" value="1"/>
</dbReference>
<dbReference type="SUPFAM" id="SSF51011">
    <property type="entry name" value="Glycosyl hydrolase domain"/>
    <property type="match status" value="1"/>
</dbReference>
<dbReference type="Gene3D" id="3.30.980.10">
    <property type="entry name" value="Threonyl-trna Synthetase, Chain A, domain 2"/>
    <property type="match status" value="1"/>
</dbReference>
<evidence type="ECO:0000313" key="5">
    <source>
        <dbReference type="EMBL" id="KDR53671.1"/>
    </source>
</evidence>
<dbReference type="InterPro" id="IPR012947">
    <property type="entry name" value="tRNA_SAD"/>
</dbReference>
<dbReference type="SUPFAM" id="SSF55186">
    <property type="entry name" value="ThrRS/AlaRS common domain"/>
    <property type="match status" value="1"/>
</dbReference>
<dbReference type="HOGENOM" id="CLU_023351_0_0_10"/>
<dbReference type="PANTHER" id="PTHR10357:SF205">
    <property type="entry name" value="O-GLYCOSYL HYDROLASE FAMILY 13"/>
    <property type="match status" value="1"/>
</dbReference>
<dbReference type="GO" id="GO:0005524">
    <property type="term" value="F:ATP binding"/>
    <property type="evidence" value="ECO:0007669"/>
    <property type="project" value="InterPro"/>
</dbReference>
<dbReference type="Proteomes" id="UP000027442">
    <property type="component" value="Unassembled WGS sequence"/>
</dbReference>
<dbReference type="SMART" id="SM00863">
    <property type="entry name" value="tRNA_SAD"/>
    <property type="match status" value="1"/>
</dbReference>
<evidence type="ECO:0000259" key="4">
    <source>
        <dbReference type="SMART" id="SM00863"/>
    </source>
</evidence>
<dbReference type="InterPro" id="IPR017853">
    <property type="entry name" value="GH"/>
</dbReference>
<dbReference type="eggNOG" id="COG0366">
    <property type="taxonomic scope" value="Bacteria"/>
</dbReference>
<dbReference type="InterPro" id="IPR018163">
    <property type="entry name" value="Thr/Ala-tRNA-synth_IIc_edit"/>
</dbReference>
<dbReference type="PATRIC" id="fig|1122985.7.peg.291"/>
<dbReference type="RefSeq" id="WP_018966394.1">
    <property type="nucleotide sequence ID" value="NZ_KB899210.1"/>
</dbReference>
<dbReference type="GO" id="GO:0004812">
    <property type="term" value="F:aminoacyl-tRNA ligase activity"/>
    <property type="evidence" value="ECO:0007669"/>
    <property type="project" value="InterPro"/>
</dbReference>
<dbReference type="Gene3D" id="2.60.40.1180">
    <property type="entry name" value="Golgi alpha-mannosidase II"/>
    <property type="match status" value="1"/>
</dbReference>
<accession>A0A069QV06</accession>
<name>A0A069QV06_HOYLO</name>
<evidence type="ECO:0000256" key="2">
    <source>
        <dbReference type="ARBA" id="ARBA00022833"/>
    </source>
</evidence>
<feature type="domain" description="Glycosyl hydrolase family 13 catalytic" evidence="3">
    <location>
        <begin position="9"/>
        <end position="449"/>
    </location>
</feature>
<keyword evidence="6" id="KW-1185">Reference proteome</keyword>
<organism evidence="5 6">
    <name type="scientific">Hoylesella loescheii DSM 19665 = JCM 12249 = ATCC 15930</name>
    <dbReference type="NCBI Taxonomy" id="1122985"/>
    <lineage>
        <taxon>Bacteria</taxon>
        <taxon>Pseudomonadati</taxon>
        <taxon>Bacteroidota</taxon>
        <taxon>Bacteroidia</taxon>
        <taxon>Bacteroidales</taxon>
        <taxon>Prevotellaceae</taxon>
        <taxon>Hoylesella</taxon>
    </lineage>
</organism>
<evidence type="ECO:0000256" key="1">
    <source>
        <dbReference type="ARBA" id="ARBA00022723"/>
    </source>
</evidence>
<sequence>MNNKIIIYQVFPRLFGNRNLTNKKWGTIVENGCGKMNDFDEQALQRIHKLGISHIWFTGIIRHASQTDYSAYGIPTQHSAIVKGKAGSPYAITDYYDVSPDLAVDVEHRFEEFKALVQRVHECGMKVIIDFVPNHVARQYKSVCCPNGVVDLGEDDDTSLHFSTNNNFYYCWGKPFEPSISLTDSAGNIYHEQPAKATGNDRFDNHPGINDWYETIKLNYGIDYCDAGGRSEHFVPVPNTWKKMVDILLFWAETGVDGFRCDMVEMVPTAFWQYATSILKENHPQVIVIGEVYDPSQYRVYVQSGFDYLYDKVGMYDCIKSIVRQESHASAITYQWQSLDDIGKHMLYFLENHDEQRIASPFFCGDAQRAIPALIVSALLQRNPMLIYAGQEFGEVGMENEGFSGVDGRTTIFDYWTVGSIYRGYFDREQLSAHENEIYAQYQHILRIARGELAIGKGLFFDLMYVNPQSDNFNPAKHFAFLRKWQDELLLIAVNFSGDTDSVQVNIPGHAFDYLQLPEGRFGAIDLLTGETTIESLSRDGKIPMTLAPYNGRIFKFKTKMKDDELLLCTHNKDEFPPAHTAEHLLNQVMIRMFDCGRSTNAHVERKKSKISYTLDRKPSRQDEKEIERRMNELIEEDLPVTYELVDRYDLPEGIDLDRVPDDYSNVVRIVRIGDFDTCPCIGKHVRSTGQIGKFVMLGTNWDEPTRTFRVRFKLV</sequence>
<dbReference type="eggNOG" id="COG2872">
    <property type="taxonomic scope" value="Bacteria"/>
</dbReference>
<dbReference type="CDD" id="cd11349">
    <property type="entry name" value="AmyAc_3"/>
    <property type="match status" value="1"/>
</dbReference>
<dbReference type="GO" id="GO:0043039">
    <property type="term" value="P:tRNA aminoacylation"/>
    <property type="evidence" value="ECO:0007669"/>
    <property type="project" value="InterPro"/>
</dbReference>
<dbReference type="AlphaFoldDB" id="A0A069QV06"/>
<dbReference type="Pfam" id="PF07973">
    <property type="entry name" value="tRNA_SAD"/>
    <property type="match status" value="1"/>
</dbReference>
<reference evidence="5 6" key="1">
    <citation type="submission" date="2013-08" db="EMBL/GenBank/DDBJ databases">
        <authorList>
            <person name="Weinstock G."/>
            <person name="Sodergren E."/>
            <person name="Wylie T."/>
            <person name="Fulton L."/>
            <person name="Fulton R."/>
            <person name="Fronick C."/>
            <person name="O'Laughlin M."/>
            <person name="Godfrey J."/>
            <person name="Miner T."/>
            <person name="Herter B."/>
            <person name="Appelbaum E."/>
            <person name="Cordes M."/>
            <person name="Lek S."/>
            <person name="Wollam A."/>
            <person name="Pepin K.H."/>
            <person name="Palsikar V.B."/>
            <person name="Mitreva M."/>
            <person name="Wilson R.K."/>
        </authorList>
    </citation>
    <scope>NUCLEOTIDE SEQUENCE [LARGE SCALE GENOMIC DNA]</scope>
    <source>
        <strain evidence="5 6">ATCC 15930</strain>
    </source>
</reference>
<gene>
    <name evidence="5" type="ORF">HMPREF1991_00278</name>
</gene>
<dbReference type="InterPro" id="IPR006047">
    <property type="entry name" value="GH13_cat_dom"/>
</dbReference>
<dbReference type="SMART" id="SM00642">
    <property type="entry name" value="Aamy"/>
    <property type="match status" value="1"/>
</dbReference>
<comment type="caution">
    <text evidence="5">The sequence shown here is derived from an EMBL/GenBank/DDBJ whole genome shotgun (WGS) entry which is preliminary data.</text>
</comment>
<dbReference type="InterPro" id="IPR013780">
    <property type="entry name" value="Glyco_hydro_b"/>
</dbReference>
<dbReference type="GO" id="GO:0046872">
    <property type="term" value="F:metal ion binding"/>
    <property type="evidence" value="ECO:0007669"/>
    <property type="project" value="UniProtKB-KW"/>
</dbReference>
<keyword evidence="2" id="KW-0862">Zinc</keyword>
<dbReference type="Pfam" id="PF00128">
    <property type="entry name" value="Alpha-amylase"/>
    <property type="match status" value="1"/>
</dbReference>
<dbReference type="GO" id="GO:0009313">
    <property type="term" value="P:oligosaccharide catabolic process"/>
    <property type="evidence" value="ECO:0007669"/>
    <property type="project" value="TreeGrafter"/>
</dbReference>
<evidence type="ECO:0000259" key="3">
    <source>
        <dbReference type="SMART" id="SM00642"/>
    </source>
</evidence>
<dbReference type="EMBL" id="JNGW01000013">
    <property type="protein sequence ID" value="KDR53671.1"/>
    <property type="molecule type" value="Genomic_DNA"/>
</dbReference>